<sequence length="66" mass="6524">MKTPAIAILAALGGLQAVVAQQIAGTPVWVDATTCNPWAKSNGFPAAAGSGGLFTTALGILDNITV</sequence>
<dbReference type="AlphaFoldDB" id="A0A395NFG8"/>
<keyword evidence="1" id="KW-0732">Signal</keyword>
<protein>
    <submittedName>
        <fullName evidence="2">Uncharacterized protein</fullName>
    </submittedName>
</protein>
<gene>
    <name evidence="2" type="ORF">TARUN_7542</name>
</gene>
<comment type="caution">
    <text evidence="2">The sequence shown here is derived from an EMBL/GenBank/DDBJ whole genome shotgun (WGS) entry which is preliminary data.</text>
</comment>
<name>A0A395NFG8_TRIAR</name>
<evidence type="ECO:0000256" key="1">
    <source>
        <dbReference type="SAM" id="SignalP"/>
    </source>
</evidence>
<feature type="chain" id="PRO_5017349200" evidence="1">
    <location>
        <begin position="21"/>
        <end position="66"/>
    </location>
</feature>
<organism evidence="2 3">
    <name type="scientific">Trichoderma arundinaceum</name>
    <dbReference type="NCBI Taxonomy" id="490622"/>
    <lineage>
        <taxon>Eukaryota</taxon>
        <taxon>Fungi</taxon>
        <taxon>Dikarya</taxon>
        <taxon>Ascomycota</taxon>
        <taxon>Pezizomycotina</taxon>
        <taxon>Sordariomycetes</taxon>
        <taxon>Hypocreomycetidae</taxon>
        <taxon>Hypocreales</taxon>
        <taxon>Hypocreaceae</taxon>
        <taxon>Trichoderma</taxon>
    </lineage>
</organism>
<proteinExistence type="predicted"/>
<evidence type="ECO:0000313" key="3">
    <source>
        <dbReference type="Proteomes" id="UP000266272"/>
    </source>
</evidence>
<keyword evidence="3" id="KW-1185">Reference proteome</keyword>
<feature type="signal peptide" evidence="1">
    <location>
        <begin position="1"/>
        <end position="20"/>
    </location>
</feature>
<reference evidence="2 3" key="1">
    <citation type="journal article" date="2018" name="PLoS Pathog.">
        <title>Evolution of structural diversity of trichothecenes, a family of toxins produced by plant pathogenic and entomopathogenic fungi.</title>
        <authorList>
            <person name="Proctor R.H."/>
            <person name="McCormick S.P."/>
            <person name="Kim H.S."/>
            <person name="Cardoza R.E."/>
            <person name="Stanley A.M."/>
            <person name="Lindo L."/>
            <person name="Kelly A."/>
            <person name="Brown D.W."/>
            <person name="Lee T."/>
            <person name="Vaughan M.M."/>
            <person name="Alexander N.J."/>
            <person name="Busman M."/>
            <person name="Gutierrez S."/>
        </authorList>
    </citation>
    <scope>NUCLEOTIDE SEQUENCE [LARGE SCALE GENOMIC DNA]</scope>
    <source>
        <strain evidence="2 3">IBT 40837</strain>
    </source>
</reference>
<accession>A0A395NFG8</accession>
<dbReference type="Proteomes" id="UP000266272">
    <property type="component" value="Unassembled WGS sequence"/>
</dbReference>
<evidence type="ECO:0000313" key="2">
    <source>
        <dbReference type="EMBL" id="RFU74704.1"/>
    </source>
</evidence>
<dbReference type="EMBL" id="PXOA01000508">
    <property type="protein sequence ID" value="RFU74704.1"/>
    <property type="molecule type" value="Genomic_DNA"/>
</dbReference>